<keyword evidence="2" id="KW-1185">Reference proteome</keyword>
<reference evidence="1" key="1">
    <citation type="journal article" date="2023" name="Mol. Phylogenet. Evol.">
        <title>Genome-scale phylogeny and comparative genomics of the fungal order Sordariales.</title>
        <authorList>
            <person name="Hensen N."/>
            <person name="Bonometti L."/>
            <person name="Westerberg I."/>
            <person name="Brannstrom I.O."/>
            <person name="Guillou S."/>
            <person name="Cros-Aarteil S."/>
            <person name="Calhoun S."/>
            <person name="Haridas S."/>
            <person name="Kuo A."/>
            <person name="Mondo S."/>
            <person name="Pangilinan J."/>
            <person name="Riley R."/>
            <person name="LaButti K."/>
            <person name="Andreopoulos B."/>
            <person name="Lipzen A."/>
            <person name="Chen C."/>
            <person name="Yan M."/>
            <person name="Daum C."/>
            <person name="Ng V."/>
            <person name="Clum A."/>
            <person name="Steindorff A."/>
            <person name="Ohm R.A."/>
            <person name="Martin F."/>
            <person name="Silar P."/>
            <person name="Natvig D.O."/>
            <person name="Lalanne C."/>
            <person name="Gautier V."/>
            <person name="Ament-Velasquez S.L."/>
            <person name="Kruys A."/>
            <person name="Hutchinson M.I."/>
            <person name="Powell A.J."/>
            <person name="Barry K."/>
            <person name="Miller A.N."/>
            <person name="Grigoriev I.V."/>
            <person name="Debuchy R."/>
            <person name="Gladieux P."/>
            <person name="Hiltunen Thoren M."/>
            <person name="Johannesson H."/>
        </authorList>
    </citation>
    <scope>NUCLEOTIDE SEQUENCE</scope>
    <source>
        <strain evidence="1">CBS 990.96</strain>
    </source>
</reference>
<organism evidence="1 2">
    <name type="scientific">Podospora fimiseda</name>
    <dbReference type="NCBI Taxonomy" id="252190"/>
    <lineage>
        <taxon>Eukaryota</taxon>
        <taxon>Fungi</taxon>
        <taxon>Dikarya</taxon>
        <taxon>Ascomycota</taxon>
        <taxon>Pezizomycotina</taxon>
        <taxon>Sordariomycetes</taxon>
        <taxon>Sordariomycetidae</taxon>
        <taxon>Sordariales</taxon>
        <taxon>Podosporaceae</taxon>
        <taxon>Podospora</taxon>
    </lineage>
</organism>
<sequence length="528" mass="58795">MAQNGTATTSEGVNIPEKYIAIGIDFGTTYSGVSWASSEAWTNSGENIVHVHDVLNWPQEGGQQQDELQVPTLIDPETGKWGMFCHSTETNPVRWIKLLLLEEIDLIEDLRKSKTFDYSRKRLIEAKQWGISGIVGLVARFLEEVWKHTLQEIKHEHGDLNMPLKVAIGVPAMWKPYVRERIKRAVLLAGILDTRYDSEGNGYTTTMTFVEEPQAAAIWTLREHNDQVTIEVGDTFVVCDGGGGTVDAITYMVTSQKPFRAQPVVQGKASLRGGFLIDQAFENYLYGPAVKFKFSKCSSQELRGFFNKEWEWTLKRRFDNAGNAFALTPPFAAVPARRWRTGPVETPQLHLGNGVVEGFFADTLTGIRIQIQDQLNAVKGAGRTKPKKIFFVGGLGGSTYLLSKVEQQYQKDHTVVLRPRRTWSAVARGAVITALERGNNYVIDPKLDRDPLDSEGLKLTLQMTWHVKKGAGETGDYTPESHEFHLAFGNKGGTGVNLPVTMHMNVAYGANKGWESAITSHELAGNRI</sequence>
<accession>A0AAN7BEG3</accession>
<dbReference type="PANTHER" id="PTHR14187:SF5">
    <property type="entry name" value="HEAT SHOCK 70 KDA PROTEIN 12A"/>
    <property type="match status" value="1"/>
</dbReference>
<evidence type="ECO:0008006" key="3">
    <source>
        <dbReference type="Google" id="ProtNLM"/>
    </source>
</evidence>
<dbReference type="InterPro" id="IPR043129">
    <property type="entry name" value="ATPase_NBD"/>
</dbReference>
<dbReference type="EMBL" id="MU865612">
    <property type="protein sequence ID" value="KAK4220943.1"/>
    <property type="molecule type" value="Genomic_DNA"/>
</dbReference>
<evidence type="ECO:0000313" key="2">
    <source>
        <dbReference type="Proteomes" id="UP001301958"/>
    </source>
</evidence>
<name>A0AAN7BEG3_9PEZI</name>
<comment type="caution">
    <text evidence="1">The sequence shown here is derived from an EMBL/GenBank/DDBJ whole genome shotgun (WGS) entry which is preliminary data.</text>
</comment>
<proteinExistence type="predicted"/>
<gene>
    <name evidence="1" type="ORF">QBC38DRAFT_493093</name>
</gene>
<reference evidence="1" key="2">
    <citation type="submission" date="2023-05" db="EMBL/GenBank/DDBJ databases">
        <authorList>
            <consortium name="Lawrence Berkeley National Laboratory"/>
            <person name="Steindorff A."/>
            <person name="Hensen N."/>
            <person name="Bonometti L."/>
            <person name="Westerberg I."/>
            <person name="Brannstrom I.O."/>
            <person name="Guillou S."/>
            <person name="Cros-Aarteil S."/>
            <person name="Calhoun S."/>
            <person name="Haridas S."/>
            <person name="Kuo A."/>
            <person name="Mondo S."/>
            <person name="Pangilinan J."/>
            <person name="Riley R."/>
            <person name="Labutti K."/>
            <person name="Andreopoulos B."/>
            <person name="Lipzen A."/>
            <person name="Chen C."/>
            <person name="Yanf M."/>
            <person name="Daum C."/>
            <person name="Ng V."/>
            <person name="Clum A."/>
            <person name="Ohm R."/>
            <person name="Martin F."/>
            <person name="Silar P."/>
            <person name="Natvig D."/>
            <person name="Lalanne C."/>
            <person name="Gautier V."/>
            <person name="Ament-Velasquez S.L."/>
            <person name="Kruys A."/>
            <person name="Hutchinson M.I."/>
            <person name="Powell A.J."/>
            <person name="Barry K."/>
            <person name="Miller A.N."/>
            <person name="Grigoriev I.V."/>
            <person name="Debuchy R."/>
            <person name="Gladieux P."/>
            <person name="Thoren M.H."/>
            <person name="Johannesson H."/>
        </authorList>
    </citation>
    <scope>NUCLEOTIDE SEQUENCE</scope>
    <source>
        <strain evidence="1">CBS 990.96</strain>
    </source>
</reference>
<dbReference type="AlphaFoldDB" id="A0AAN7BEG3"/>
<protein>
    <recommendedName>
        <fullName evidence="3">Heat shock 70 kDa protein 12A</fullName>
    </recommendedName>
</protein>
<evidence type="ECO:0000313" key="1">
    <source>
        <dbReference type="EMBL" id="KAK4220943.1"/>
    </source>
</evidence>
<dbReference type="SUPFAM" id="SSF53067">
    <property type="entry name" value="Actin-like ATPase domain"/>
    <property type="match status" value="1"/>
</dbReference>
<dbReference type="Gene3D" id="3.30.420.40">
    <property type="match status" value="1"/>
</dbReference>
<dbReference type="Proteomes" id="UP001301958">
    <property type="component" value="Unassembled WGS sequence"/>
</dbReference>
<dbReference type="PANTHER" id="PTHR14187">
    <property type="entry name" value="ALPHA KINASE/ELONGATION FACTOR 2 KINASE"/>
    <property type="match status" value="1"/>
</dbReference>
<dbReference type="CDD" id="cd10170">
    <property type="entry name" value="ASKHA_NBD_HSP70"/>
    <property type="match status" value="1"/>
</dbReference>